<feature type="compositionally biased region" description="Polar residues" evidence="1">
    <location>
        <begin position="557"/>
        <end position="573"/>
    </location>
</feature>
<feature type="compositionally biased region" description="Polar residues" evidence="1">
    <location>
        <begin position="334"/>
        <end position="350"/>
    </location>
</feature>
<dbReference type="PANTHER" id="PTHR35391">
    <property type="entry name" value="C2H2-TYPE DOMAIN-CONTAINING PROTEIN-RELATED"/>
    <property type="match status" value="1"/>
</dbReference>
<reference evidence="3 4" key="1">
    <citation type="submission" date="2016-07" db="EMBL/GenBank/DDBJ databases">
        <title>Pervasive Adenine N6-methylation of Active Genes in Fungi.</title>
        <authorList>
            <consortium name="DOE Joint Genome Institute"/>
            <person name="Mondo S.J."/>
            <person name="Dannebaum R.O."/>
            <person name="Kuo R.C."/>
            <person name="Labutti K."/>
            <person name="Haridas S."/>
            <person name="Kuo A."/>
            <person name="Salamov A."/>
            <person name="Ahrendt S.R."/>
            <person name="Lipzen A."/>
            <person name="Sullivan W."/>
            <person name="Andreopoulos W.B."/>
            <person name="Clum A."/>
            <person name="Lindquist E."/>
            <person name="Daum C."/>
            <person name="Ramamoorthy G.K."/>
            <person name="Gryganskyi A."/>
            <person name="Culley D."/>
            <person name="Magnuson J.K."/>
            <person name="James T.Y."/>
            <person name="O'Malley M.A."/>
            <person name="Stajich J.E."/>
            <person name="Spatafora J.W."/>
            <person name="Visel A."/>
            <person name="Grigoriev I.V."/>
        </authorList>
    </citation>
    <scope>NUCLEOTIDE SEQUENCE [LARGE SCALE GENOMIC DNA]</scope>
    <source>
        <strain evidence="3 4">CBS 115471</strain>
    </source>
</reference>
<dbReference type="OrthoDB" id="3800350at2759"/>
<keyword evidence="4" id="KW-1185">Reference proteome</keyword>
<dbReference type="EMBL" id="MCFA01000048">
    <property type="protein sequence ID" value="ORY12687.1"/>
    <property type="molecule type" value="Genomic_DNA"/>
</dbReference>
<proteinExistence type="predicted"/>
<evidence type="ECO:0000259" key="2">
    <source>
        <dbReference type="Pfam" id="PF26082"/>
    </source>
</evidence>
<gene>
    <name evidence="3" type="ORF">BCR34DRAFT_287730</name>
</gene>
<organism evidence="3 4">
    <name type="scientific">Clohesyomyces aquaticus</name>
    <dbReference type="NCBI Taxonomy" id="1231657"/>
    <lineage>
        <taxon>Eukaryota</taxon>
        <taxon>Fungi</taxon>
        <taxon>Dikarya</taxon>
        <taxon>Ascomycota</taxon>
        <taxon>Pezizomycotina</taxon>
        <taxon>Dothideomycetes</taxon>
        <taxon>Pleosporomycetidae</taxon>
        <taxon>Pleosporales</taxon>
        <taxon>Lindgomycetaceae</taxon>
        <taxon>Clohesyomyces</taxon>
    </lineage>
</organism>
<feature type="region of interest" description="Disordered" evidence="1">
    <location>
        <begin position="125"/>
        <end position="166"/>
    </location>
</feature>
<dbReference type="InterPro" id="IPR058925">
    <property type="entry name" value="zf-C2H2_AcuF"/>
</dbReference>
<evidence type="ECO:0000313" key="3">
    <source>
        <dbReference type="EMBL" id="ORY12687.1"/>
    </source>
</evidence>
<dbReference type="STRING" id="1231657.A0A1Y1ZRQ9"/>
<dbReference type="Pfam" id="PF26082">
    <property type="entry name" value="zf-C2H2_AcuF"/>
    <property type="match status" value="1"/>
</dbReference>
<feature type="compositionally biased region" description="Low complexity" evidence="1">
    <location>
        <begin position="139"/>
        <end position="151"/>
    </location>
</feature>
<dbReference type="Proteomes" id="UP000193144">
    <property type="component" value="Unassembled WGS sequence"/>
</dbReference>
<protein>
    <recommendedName>
        <fullName evidence="2">Oxidoreductase acuF-like C2H2 type zinc-finger domain-containing protein</fullName>
    </recommendedName>
</protein>
<evidence type="ECO:0000256" key="1">
    <source>
        <dbReference type="SAM" id="MobiDB-lite"/>
    </source>
</evidence>
<feature type="region of interest" description="Disordered" evidence="1">
    <location>
        <begin position="323"/>
        <end position="364"/>
    </location>
</feature>
<feature type="region of interest" description="Disordered" evidence="1">
    <location>
        <begin position="545"/>
        <end position="577"/>
    </location>
</feature>
<feature type="domain" description="Oxidoreductase acuF-like C2H2 type zinc-finger" evidence="2">
    <location>
        <begin position="393"/>
        <end position="422"/>
    </location>
</feature>
<sequence>MAGKDVTPLFDVSTPNVELPTIQRPSITDEFSTCIQVYRGILSIMGQRSDALPNIKQAHIMQSLEEYGRLRMWGEQTRADLQPDTRGSLDNTLRDDGELKDAAVSMLRSLRTQLQLMVITLEHIQDSTSPDLPRDPGSDSDSSEVTSSSEGEGPDEEIEKDRTPTRPRISALLDDLSENIDTLFRFLQLLNRPGLHRRYVHSTGRNEFDPRVVHFKAHDLRHVQEKLIFWGQERKRLEENESEAGPEILDIRRTTAMFPTRNVELLCERLAKANTKRREQLLYWKRHPDVAPTSQVLPGEVEAGPPPSLPSVVVQPIVLTAARSPKSEKADTASRVSPSTTSKQSFSHATISERLDSQTVTGAPRTLYAESTTGRRSATRVPNLPDGALTNVYFDCPYCQTQLDSLKMSNRLNWKRHVFRDLRPYICTFFDCQNPDKLYTTRHDWVMHEQQMHRRQWVCEGHNRLKFHTKELFEIHIRECHTGLSEQHQLSILVEVSERPTEEDEIVACPLCPDELYLKTLRTHLSEHLEEIALFVLPLSIEESDDTDSKRAGGGESPSTMVESQSDESSGTSHGIGEGPLPSVYLADLIISIDFGVAHTAVTYCDLTQGTEKLKVIQSWPGRQAERNDHVPTLLCYPSGSATASSWGFLAEDESRTKGFELREGFMLRENTIVEERTAYLRFLDKYIQEFMRKSTNRSPSDLRVELLFTMPDTWKSPLREWFMNSLPWGGFGQASTALQLEHGPTHVISMSKLEALSLYTANQLPGMLNVNEWVIICNAVGENTVRMNRLLRVPLLNNLGLGFIPHRGTLITNSCST</sequence>
<accession>A0A1Y1ZRQ9</accession>
<evidence type="ECO:0000313" key="4">
    <source>
        <dbReference type="Proteomes" id="UP000193144"/>
    </source>
</evidence>
<dbReference type="AlphaFoldDB" id="A0A1Y1ZRQ9"/>
<name>A0A1Y1ZRQ9_9PLEO</name>
<comment type="caution">
    <text evidence="3">The sequence shown here is derived from an EMBL/GenBank/DDBJ whole genome shotgun (WGS) entry which is preliminary data.</text>
</comment>
<dbReference type="PANTHER" id="PTHR35391:SF7">
    <property type="entry name" value="C2H2-TYPE DOMAIN-CONTAINING PROTEIN"/>
    <property type="match status" value="1"/>
</dbReference>